<sequence>MLNITTTSDPCAGNGCDSDPTLSSELVLIISLVAFFCAIVFTIVMICYVKKHCRKETKNEEPTKNPTVSEPQDVSSINLSTPKQQTTSNFSFISKVNSEVILGRTPRASEDDRPQYVSRYVNIEPENDAQYAATNAAFVDDEPVAKNAALNDDTPNTETVKNEDMQIDMHNCDDDDDDLNESDVIDDIMNLAYALELQAQRGDGTFDLSVL</sequence>
<keyword evidence="3" id="KW-1185">Reference proteome</keyword>
<accession>A0ABM0GJB0</accession>
<proteinExistence type="predicted"/>
<dbReference type="GeneID" id="100374559"/>
<evidence type="ECO:0000256" key="1">
    <source>
        <dbReference type="SAM" id="MobiDB-lite"/>
    </source>
</evidence>
<evidence type="ECO:0000313" key="4">
    <source>
        <dbReference type="RefSeq" id="XP_002731102.1"/>
    </source>
</evidence>
<reference evidence="4" key="1">
    <citation type="submission" date="2025-08" db="UniProtKB">
        <authorList>
            <consortium name="RefSeq"/>
        </authorList>
    </citation>
    <scope>IDENTIFICATION</scope>
    <source>
        <tissue evidence="4">Testes</tissue>
    </source>
</reference>
<organism evidence="3 4">
    <name type="scientific">Saccoglossus kowalevskii</name>
    <name type="common">Acorn worm</name>
    <dbReference type="NCBI Taxonomy" id="10224"/>
    <lineage>
        <taxon>Eukaryota</taxon>
        <taxon>Metazoa</taxon>
        <taxon>Hemichordata</taxon>
        <taxon>Enteropneusta</taxon>
        <taxon>Harrimaniidae</taxon>
        <taxon>Saccoglossus</taxon>
    </lineage>
</organism>
<keyword evidence="2" id="KW-1133">Transmembrane helix</keyword>
<evidence type="ECO:0000313" key="3">
    <source>
        <dbReference type="Proteomes" id="UP000694865"/>
    </source>
</evidence>
<evidence type="ECO:0000256" key="2">
    <source>
        <dbReference type="SAM" id="Phobius"/>
    </source>
</evidence>
<feature type="transmembrane region" description="Helical" evidence="2">
    <location>
        <begin position="26"/>
        <end position="49"/>
    </location>
</feature>
<keyword evidence="2" id="KW-0812">Transmembrane</keyword>
<feature type="region of interest" description="Disordered" evidence="1">
    <location>
        <begin position="58"/>
        <end position="82"/>
    </location>
</feature>
<feature type="compositionally biased region" description="Polar residues" evidence="1">
    <location>
        <begin position="64"/>
        <end position="82"/>
    </location>
</feature>
<keyword evidence="2" id="KW-0472">Membrane</keyword>
<protein>
    <submittedName>
        <fullName evidence="4">Uncharacterized protein LOC100374559</fullName>
    </submittedName>
</protein>
<name>A0ABM0GJB0_SACKO</name>
<dbReference type="RefSeq" id="XP_002731102.1">
    <property type="nucleotide sequence ID" value="XM_002731056.2"/>
</dbReference>
<dbReference type="Proteomes" id="UP000694865">
    <property type="component" value="Unplaced"/>
</dbReference>
<gene>
    <name evidence="4" type="primary">LOC100374559</name>
</gene>